<name>A0A318KF27_9FIRM</name>
<evidence type="ECO:0000259" key="2">
    <source>
        <dbReference type="Pfam" id="PF13472"/>
    </source>
</evidence>
<dbReference type="SUPFAM" id="SSF52266">
    <property type="entry name" value="SGNH hydrolase"/>
    <property type="match status" value="1"/>
</dbReference>
<protein>
    <submittedName>
        <fullName evidence="3">GDSL-like lipase/acylhydrolase family protein</fullName>
    </submittedName>
</protein>
<evidence type="ECO:0000313" key="3">
    <source>
        <dbReference type="EMBL" id="PXX75195.1"/>
    </source>
</evidence>
<dbReference type="GO" id="GO:0016787">
    <property type="term" value="F:hydrolase activity"/>
    <property type="evidence" value="ECO:0007669"/>
    <property type="project" value="UniProtKB-KW"/>
</dbReference>
<dbReference type="Pfam" id="PF13472">
    <property type="entry name" value="Lipase_GDSL_2"/>
    <property type="match status" value="1"/>
</dbReference>
<dbReference type="InterPro" id="IPR013830">
    <property type="entry name" value="SGNH_hydro"/>
</dbReference>
<dbReference type="OrthoDB" id="1650541at2"/>
<evidence type="ECO:0000313" key="4">
    <source>
        <dbReference type="Proteomes" id="UP000247612"/>
    </source>
</evidence>
<dbReference type="GeneID" id="94442486"/>
<sequence>MKISKFFSLMLCLSLASACSASQYTQARQTGYQNDHELRNHVKLCHFAIPQSYGEPVPRSEAVENSYFDDAAFAGDSRIAGIAELYVLADTTARIYGSVSLDVSKATMRTVFPLDNGGMGTMIDALAQTPVQKIYLSFGLNELGWYVMDIFKEDYIDIVNQIKALQPQAQIYLLDVYNFSKSREFENDYTNLDKLKLINDTIKEVAAETQVNLIHSNSMFESEDTYLPDEWTSDGYHLNKEGFSHWLTMIKEHVNKGEILYETKPCAD</sequence>
<accession>A0A318KF27</accession>
<dbReference type="AlphaFoldDB" id="A0A318KF27"/>
<evidence type="ECO:0000256" key="1">
    <source>
        <dbReference type="SAM" id="SignalP"/>
    </source>
</evidence>
<feature type="signal peptide" evidence="1">
    <location>
        <begin position="1"/>
        <end position="21"/>
    </location>
</feature>
<dbReference type="RefSeq" id="WP_022938212.1">
    <property type="nucleotide sequence ID" value="NZ_CABKRQ010000005.1"/>
</dbReference>
<dbReference type="InterPro" id="IPR036514">
    <property type="entry name" value="SGNH_hydro_sf"/>
</dbReference>
<proteinExistence type="predicted"/>
<organism evidence="3 4">
    <name type="scientific">Dielma fastidiosa</name>
    <dbReference type="NCBI Taxonomy" id="1034346"/>
    <lineage>
        <taxon>Bacteria</taxon>
        <taxon>Bacillati</taxon>
        <taxon>Bacillota</taxon>
        <taxon>Erysipelotrichia</taxon>
        <taxon>Erysipelotrichales</taxon>
        <taxon>Erysipelotrichaceae</taxon>
        <taxon>Dielma</taxon>
    </lineage>
</organism>
<keyword evidence="3" id="KW-0378">Hydrolase</keyword>
<dbReference type="EMBL" id="QJKH01000019">
    <property type="protein sequence ID" value="PXX75195.1"/>
    <property type="molecule type" value="Genomic_DNA"/>
</dbReference>
<dbReference type="PROSITE" id="PS51257">
    <property type="entry name" value="PROKAR_LIPOPROTEIN"/>
    <property type="match status" value="1"/>
</dbReference>
<keyword evidence="4" id="KW-1185">Reference proteome</keyword>
<keyword evidence="1" id="KW-0732">Signal</keyword>
<feature type="chain" id="PRO_5043163771" evidence="1">
    <location>
        <begin position="22"/>
        <end position="268"/>
    </location>
</feature>
<dbReference type="STRING" id="1034346.GCA_000313565_01908"/>
<feature type="domain" description="SGNH hydrolase-type esterase" evidence="2">
    <location>
        <begin position="103"/>
        <end position="242"/>
    </location>
</feature>
<reference evidence="3 4" key="1">
    <citation type="submission" date="2018-05" db="EMBL/GenBank/DDBJ databases">
        <title>Genomic Encyclopedia of Type Strains, Phase IV (KMG-IV): sequencing the most valuable type-strain genomes for metagenomic binning, comparative biology and taxonomic classification.</title>
        <authorList>
            <person name="Goeker M."/>
        </authorList>
    </citation>
    <scope>NUCLEOTIDE SEQUENCE [LARGE SCALE GENOMIC DNA]</scope>
    <source>
        <strain evidence="3 4">JC118</strain>
    </source>
</reference>
<comment type="caution">
    <text evidence="3">The sequence shown here is derived from an EMBL/GenBank/DDBJ whole genome shotgun (WGS) entry which is preliminary data.</text>
</comment>
<dbReference type="Proteomes" id="UP000247612">
    <property type="component" value="Unassembled WGS sequence"/>
</dbReference>
<dbReference type="Gene3D" id="3.40.50.1110">
    <property type="entry name" value="SGNH hydrolase"/>
    <property type="match status" value="1"/>
</dbReference>
<gene>
    <name evidence="3" type="ORF">DES51_11911</name>
</gene>